<evidence type="ECO:0000313" key="3">
    <source>
        <dbReference type="EMBL" id="MEC0238544.1"/>
    </source>
</evidence>
<feature type="signal peptide" evidence="2">
    <location>
        <begin position="1"/>
        <end position="21"/>
    </location>
</feature>
<dbReference type="Proteomes" id="UP001344632">
    <property type="component" value="Unassembled WGS sequence"/>
</dbReference>
<feature type="chain" id="PRO_5045412246" evidence="2">
    <location>
        <begin position="22"/>
        <end position="146"/>
    </location>
</feature>
<keyword evidence="1" id="KW-1133">Transmembrane helix</keyword>
<keyword evidence="1" id="KW-0812">Transmembrane</keyword>
<proteinExistence type="predicted"/>
<keyword evidence="4" id="KW-1185">Reference proteome</keyword>
<keyword evidence="1" id="KW-0472">Membrane</keyword>
<dbReference type="RefSeq" id="WP_326085219.1">
    <property type="nucleotide sequence ID" value="NZ_JARLKZ010000002.1"/>
</dbReference>
<sequence>MKKIAILMSIFFLFVHTEASASWAYSFVVYNSSVYAVTMEEVSSELIGNQIGKVTRFSDKEGTYRGNFSNQYPKGTLYYAINGIDSKQQIAVKTDADTYVKAVYQRIYAVDETPKNNGLWWMYTIGAVLLALVVLVVYNRRSRRKK</sequence>
<accession>A0ABU6GGL6</accession>
<feature type="transmembrane region" description="Helical" evidence="1">
    <location>
        <begin position="120"/>
        <end position="138"/>
    </location>
</feature>
<evidence type="ECO:0000256" key="2">
    <source>
        <dbReference type="SAM" id="SignalP"/>
    </source>
</evidence>
<evidence type="ECO:0000313" key="4">
    <source>
        <dbReference type="Proteomes" id="UP001344632"/>
    </source>
</evidence>
<comment type="caution">
    <text evidence="3">The sequence shown here is derived from an EMBL/GenBank/DDBJ whole genome shotgun (WGS) entry which is preliminary data.</text>
</comment>
<gene>
    <name evidence="3" type="ORF">P4H66_01485</name>
</gene>
<evidence type="ECO:0000256" key="1">
    <source>
        <dbReference type="SAM" id="Phobius"/>
    </source>
</evidence>
<dbReference type="EMBL" id="JARLKZ010000002">
    <property type="protein sequence ID" value="MEC0238544.1"/>
    <property type="molecule type" value="Genomic_DNA"/>
</dbReference>
<protein>
    <submittedName>
        <fullName evidence="3">Uncharacterized protein</fullName>
    </submittedName>
</protein>
<name>A0ABU6GGL6_9BACL</name>
<reference evidence="3 4" key="1">
    <citation type="submission" date="2023-03" db="EMBL/GenBank/DDBJ databases">
        <title>Bacillus Genome Sequencing.</title>
        <authorList>
            <person name="Dunlap C."/>
        </authorList>
    </citation>
    <scope>NUCLEOTIDE SEQUENCE [LARGE SCALE GENOMIC DNA]</scope>
    <source>
        <strain evidence="3 4">BD-525</strain>
    </source>
</reference>
<organism evidence="3 4">
    <name type="scientific">Paenibacillus dokdonensis</name>
    <dbReference type="NCBI Taxonomy" id="2567944"/>
    <lineage>
        <taxon>Bacteria</taxon>
        <taxon>Bacillati</taxon>
        <taxon>Bacillota</taxon>
        <taxon>Bacilli</taxon>
        <taxon>Bacillales</taxon>
        <taxon>Paenibacillaceae</taxon>
        <taxon>Paenibacillus</taxon>
    </lineage>
</organism>
<keyword evidence="2" id="KW-0732">Signal</keyword>